<dbReference type="InterPro" id="IPR036259">
    <property type="entry name" value="MFS_trans_sf"/>
</dbReference>
<dbReference type="OrthoDB" id="2250022at2759"/>
<comment type="caution">
    <text evidence="6">The sequence shown here is derived from an EMBL/GenBank/DDBJ whole genome shotgun (WGS) entry which is preliminary data.</text>
</comment>
<keyword evidence="2" id="KW-0813">Transport</keyword>
<dbReference type="AlphaFoldDB" id="A0A2S6BQR8"/>
<name>A0A2S6BQR8_9PEZI</name>
<dbReference type="PANTHER" id="PTHR43791">
    <property type="entry name" value="PERMEASE-RELATED"/>
    <property type="match status" value="1"/>
</dbReference>
<comment type="subcellular location">
    <subcellularLocation>
        <location evidence="1">Membrane</location>
        <topology evidence="1">Multi-pass membrane protein</topology>
    </subcellularLocation>
</comment>
<dbReference type="GO" id="GO:0016020">
    <property type="term" value="C:membrane"/>
    <property type="evidence" value="ECO:0007669"/>
    <property type="project" value="UniProtKB-SubCell"/>
</dbReference>
<dbReference type="Proteomes" id="UP000237631">
    <property type="component" value="Unassembled WGS sequence"/>
</dbReference>
<dbReference type="SUPFAM" id="SSF103473">
    <property type="entry name" value="MFS general substrate transporter"/>
    <property type="match status" value="1"/>
</dbReference>
<organism evidence="6 7">
    <name type="scientific">Cercospora berteroae</name>
    <dbReference type="NCBI Taxonomy" id="357750"/>
    <lineage>
        <taxon>Eukaryota</taxon>
        <taxon>Fungi</taxon>
        <taxon>Dikarya</taxon>
        <taxon>Ascomycota</taxon>
        <taxon>Pezizomycotina</taxon>
        <taxon>Dothideomycetes</taxon>
        <taxon>Dothideomycetidae</taxon>
        <taxon>Mycosphaerellales</taxon>
        <taxon>Mycosphaerellaceae</taxon>
        <taxon>Cercospora</taxon>
    </lineage>
</organism>
<evidence type="ECO:0000313" key="7">
    <source>
        <dbReference type="Proteomes" id="UP000237631"/>
    </source>
</evidence>
<evidence type="ECO:0000256" key="4">
    <source>
        <dbReference type="ARBA" id="ARBA00022989"/>
    </source>
</evidence>
<dbReference type="GO" id="GO:0022857">
    <property type="term" value="F:transmembrane transporter activity"/>
    <property type="evidence" value="ECO:0007669"/>
    <property type="project" value="TreeGrafter"/>
</dbReference>
<sequence>MTTRPNGGESPTRLDDKIVADDNSTDLKLESVNSANKVSEIKSSEGYYNFEPIAALNLPDWRVTERALVRKLDFTLLPTLWVLYLNNYLDRTNIAQARLNTIEEDVNMGPEDYNIAVSVLTVGYMIV</sequence>
<reference evidence="7" key="1">
    <citation type="journal article" date="2017" name="bioRxiv">
        <title>Conservation of a gene cluster reveals novel cercosporin biosynthetic mechanisms and extends production to the genus Colletotrichum.</title>
        <authorList>
            <person name="de Jonge R."/>
            <person name="Ebert M.K."/>
            <person name="Huitt-Roehl C.R."/>
            <person name="Pal P."/>
            <person name="Suttle J.C."/>
            <person name="Spanner R.E."/>
            <person name="Neubauer J.D."/>
            <person name="Jurick W.M.II."/>
            <person name="Stott K.A."/>
            <person name="Secor G.A."/>
            <person name="Thomma B.P.H.J."/>
            <person name="Van de Peer Y."/>
            <person name="Townsend C.A."/>
            <person name="Bolton M.D."/>
        </authorList>
    </citation>
    <scope>NUCLEOTIDE SEQUENCE [LARGE SCALE GENOMIC DNA]</scope>
    <source>
        <strain evidence="7">CBS538.71</strain>
    </source>
</reference>
<dbReference type="Gene3D" id="1.20.1250.20">
    <property type="entry name" value="MFS general substrate transporter like domains"/>
    <property type="match status" value="1"/>
</dbReference>
<gene>
    <name evidence="6" type="ORF">CBER1_03305</name>
</gene>
<dbReference type="PANTHER" id="PTHR43791:SF36">
    <property type="entry name" value="TRANSPORTER, PUTATIVE (AFU_ORTHOLOGUE AFUA_6G08340)-RELATED"/>
    <property type="match status" value="1"/>
</dbReference>
<evidence type="ECO:0000256" key="3">
    <source>
        <dbReference type="ARBA" id="ARBA00022692"/>
    </source>
</evidence>
<keyword evidence="4" id="KW-1133">Transmembrane helix</keyword>
<protein>
    <recommendedName>
        <fullName evidence="8">Major facilitator superfamily (MFS) profile domain-containing protein</fullName>
    </recommendedName>
</protein>
<evidence type="ECO:0000256" key="1">
    <source>
        <dbReference type="ARBA" id="ARBA00004141"/>
    </source>
</evidence>
<keyword evidence="7" id="KW-1185">Reference proteome</keyword>
<accession>A0A2S6BQR8</accession>
<evidence type="ECO:0000256" key="5">
    <source>
        <dbReference type="ARBA" id="ARBA00023136"/>
    </source>
</evidence>
<evidence type="ECO:0000256" key="2">
    <source>
        <dbReference type="ARBA" id="ARBA00022448"/>
    </source>
</evidence>
<keyword evidence="5" id="KW-0472">Membrane</keyword>
<evidence type="ECO:0000313" key="6">
    <source>
        <dbReference type="EMBL" id="PPJ49800.1"/>
    </source>
</evidence>
<proteinExistence type="predicted"/>
<keyword evidence="3" id="KW-0812">Transmembrane</keyword>
<evidence type="ECO:0008006" key="8">
    <source>
        <dbReference type="Google" id="ProtNLM"/>
    </source>
</evidence>
<dbReference type="EMBL" id="PNEN01001798">
    <property type="protein sequence ID" value="PPJ49800.1"/>
    <property type="molecule type" value="Genomic_DNA"/>
</dbReference>